<organism evidence="1 2">
    <name type="scientific">Solanum commersonii</name>
    <name type="common">Commerson's wild potato</name>
    <name type="synonym">Commerson's nightshade</name>
    <dbReference type="NCBI Taxonomy" id="4109"/>
    <lineage>
        <taxon>Eukaryota</taxon>
        <taxon>Viridiplantae</taxon>
        <taxon>Streptophyta</taxon>
        <taxon>Embryophyta</taxon>
        <taxon>Tracheophyta</taxon>
        <taxon>Spermatophyta</taxon>
        <taxon>Magnoliopsida</taxon>
        <taxon>eudicotyledons</taxon>
        <taxon>Gunneridae</taxon>
        <taxon>Pentapetalae</taxon>
        <taxon>asterids</taxon>
        <taxon>lamiids</taxon>
        <taxon>Solanales</taxon>
        <taxon>Solanaceae</taxon>
        <taxon>Solanoideae</taxon>
        <taxon>Solaneae</taxon>
        <taxon>Solanum</taxon>
    </lineage>
</organism>
<proteinExistence type="predicted"/>
<dbReference type="Proteomes" id="UP000824120">
    <property type="component" value="Chromosome 1"/>
</dbReference>
<dbReference type="EMBL" id="JACXVP010000001">
    <property type="protein sequence ID" value="KAG5631504.1"/>
    <property type="molecule type" value="Genomic_DNA"/>
</dbReference>
<dbReference type="OrthoDB" id="681201at2759"/>
<evidence type="ECO:0000313" key="1">
    <source>
        <dbReference type="EMBL" id="KAG5631504.1"/>
    </source>
</evidence>
<keyword evidence="2" id="KW-1185">Reference proteome</keyword>
<accession>A0A9J6B4F7</accession>
<protein>
    <submittedName>
        <fullName evidence="1">Uncharacterized protein</fullName>
    </submittedName>
</protein>
<name>A0A9J6B4F7_SOLCO</name>
<evidence type="ECO:0000313" key="2">
    <source>
        <dbReference type="Proteomes" id="UP000824120"/>
    </source>
</evidence>
<reference evidence="1 2" key="1">
    <citation type="submission" date="2020-09" db="EMBL/GenBank/DDBJ databases">
        <title>De no assembly of potato wild relative species, Solanum commersonii.</title>
        <authorList>
            <person name="Cho K."/>
        </authorList>
    </citation>
    <scope>NUCLEOTIDE SEQUENCE [LARGE SCALE GENOMIC DNA]</scope>
    <source>
        <strain evidence="1">LZ3.2</strain>
        <tissue evidence="1">Leaf</tissue>
    </source>
</reference>
<sequence>MGWLDPFLRRLHWEVASKGLKWYQAGNFGGHKGDWWWKREVQGKVEAKRRYTKWVECVDEEVKRALKKVYKTTKTEAKLAARRR</sequence>
<dbReference type="AlphaFoldDB" id="A0A9J6B4F7"/>
<comment type="caution">
    <text evidence="1">The sequence shown here is derived from an EMBL/GenBank/DDBJ whole genome shotgun (WGS) entry which is preliminary data.</text>
</comment>
<gene>
    <name evidence="1" type="ORF">H5410_003221</name>
</gene>